<proteinExistence type="predicted"/>
<dbReference type="VEuPathDB" id="VectorBase:GPPI008046"/>
<name>A0A1B0ATJ4_9MUSC</name>
<dbReference type="EMBL" id="JXJN01003346">
    <property type="status" value="NOT_ANNOTATED_CDS"/>
    <property type="molecule type" value="Genomic_DNA"/>
</dbReference>
<evidence type="ECO:0000313" key="2">
    <source>
        <dbReference type="Proteomes" id="UP000092460"/>
    </source>
</evidence>
<reference evidence="1" key="2">
    <citation type="submission" date="2020-05" db="UniProtKB">
        <authorList>
            <consortium name="EnsemblMetazoa"/>
        </authorList>
    </citation>
    <scope>IDENTIFICATION</scope>
    <source>
        <strain evidence="1">IAEA</strain>
    </source>
</reference>
<protein>
    <submittedName>
        <fullName evidence="1">Uncharacterized protein</fullName>
    </submittedName>
</protein>
<accession>A0A1B0ATJ4</accession>
<reference evidence="2" key="1">
    <citation type="submission" date="2015-01" db="EMBL/GenBank/DDBJ databases">
        <authorList>
            <person name="Aksoy S."/>
            <person name="Warren W."/>
            <person name="Wilson R.K."/>
        </authorList>
    </citation>
    <scope>NUCLEOTIDE SEQUENCE [LARGE SCALE GENOMIC DNA]</scope>
    <source>
        <strain evidence="2">IAEA</strain>
    </source>
</reference>
<evidence type="ECO:0000313" key="1">
    <source>
        <dbReference type="EnsemblMetazoa" id="GPPI008046-PA"/>
    </source>
</evidence>
<organism evidence="1 2">
    <name type="scientific">Glossina palpalis gambiensis</name>
    <dbReference type="NCBI Taxonomy" id="67801"/>
    <lineage>
        <taxon>Eukaryota</taxon>
        <taxon>Metazoa</taxon>
        <taxon>Ecdysozoa</taxon>
        <taxon>Arthropoda</taxon>
        <taxon>Hexapoda</taxon>
        <taxon>Insecta</taxon>
        <taxon>Pterygota</taxon>
        <taxon>Neoptera</taxon>
        <taxon>Endopterygota</taxon>
        <taxon>Diptera</taxon>
        <taxon>Brachycera</taxon>
        <taxon>Muscomorpha</taxon>
        <taxon>Hippoboscoidea</taxon>
        <taxon>Glossinidae</taxon>
        <taxon>Glossina</taxon>
    </lineage>
</organism>
<sequence length="126" mass="14743">MEHKCSKSHLLPLWNDFRIIFRILPDTGKQTSVFQNIHPTQLVSAAIEHNAIYNVMDTEIWFLSDYHSVTSRLKIDDLLKAESIKMWLRSCWFSIFGSVTADVGQMKGYGNWRIETYPQYRPVDFG</sequence>
<dbReference type="EnsemblMetazoa" id="GPPI008046-RA">
    <property type="protein sequence ID" value="GPPI008046-PA"/>
    <property type="gene ID" value="GPPI008046"/>
</dbReference>
<keyword evidence="2" id="KW-1185">Reference proteome</keyword>
<dbReference type="AlphaFoldDB" id="A0A1B0ATJ4"/>
<dbReference type="Proteomes" id="UP000092460">
    <property type="component" value="Unassembled WGS sequence"/>
</dbReference>